<feature type="signal peptide" evidence="2">
    <location>
        <begin position="1"/>
        <end position="17"/>
    </location>
</feature>
<organism evidence="3 4">
    <name type="scientific">Gymnopus androsaceus JB14</name>
    <dbReference type="NCBI Taxonomy" id="1447944"/>
    <lineage>
        <taxon>Eukaryota</taxon>
        <taxon>Fungi</taxon>
        <taxon>Dikarya</taxon>
        <taxon>Basidiomycota</taxon>
        <taxon>Agaricomycotina</taxon>
        <taxon>Agaricomycetes</taxon>
        <taxon>Agaricomycetidae</taxon>
        <taxon>Agaricales</taxon>
        <taxon>Marasmiineae</taxon>
        <taxon>Omphalotaceae</taxon>
        <taxon>Gymnopus</taxon>
    </lineage>
</organism>
<keyword evidence="2" id="KW-0732">Signal</keyword>
<protein>
    <recommendedName>
        <fullName evidence="5">Chondroitin AC/alginate lyase</fullName>
    </recommendedName>
</protein>
<dbReference type="Proteomes" id="UP000799118">
    <property type="component" value="Unassembled WGS sequence"/>
</dbReference>
<dbReference type="AlphaFoldDB" id="A0A6A4I058"/>
<feature type="region of interest" description="Disordered" evidence="1">
    <location>
        <begin position="406"/>
        <end position="431"/>
    </location>
</feature>
<dbReference type="GO" id="GO:0005975">
    <property type="term" value="P:carbohydrate metabolic process"/>
    <property type="evidence" value="ECO:0007669"/>
    <property type="project" value="InterPro"/>
</dbReference>
<gene>
    <name evidence="3" type="ORF">BT96DRAFT_989639</name>
</gene>
<accession>A0A6A4I058</accession>
<evidence type="ECO:0000256" key="1">
    <source>
        <dbReference type="SAM" id="MobiDB-lite"/>
    </source>
</evidence>
<dbReference type="OrthoDB" id="3068171at2759"/>
<reference evidence="3" key="1">
    <citation type="journal article" date="2019" name="Environ. Microbiol.">
        <title>Fungal ecological strategies reflected in gene transcription - a case study of two litter decomposers.</title>
        <authorList>
            <person name="Barbi F."/>
            <person name="Kohler A."/>
            <person name="Barry K."/>
            <person name="Baskaran P."/>
            <person name="Daum C."/>
            <person name="Fauchery L."/>
            <person name="Ihrmark K."/>
            <person name="Kuo A."/>
            <person name="LaButti K."/>
            <person name="Lipzen A."/>
            <person name="Morin E."/>
            <person name="Grigoriev I.V."/>
            <person name="Henrissat B."/>
            <person name="Lindahl B."/>
            <person name="Martin F."/>
        </authorList>
    </citation>
    <scope>NUCLEOTIDE SEQUENCE</scope>
    <source>
        <strain evidence="3">JB14</strain>
    </source>
</reference>
<feature type="compositionally biased region" description="Gly residues" evidence="1">
    <location>
        <begin position="412"/>
        <end position="424"/>
    </location>
</feature>
<feature type="chain" id="PRO_5025578816" description="Chondroitin AC/alginate lyase" evidence="2">
    <location>
        <begin position="18"/>
        <end position="463"/>
    </location>
</feature>
<dbReference type="EMBL" id="ML769419">
    <property type="protein sequence ID" value="KAE9404149.1"/>
    <property type="molecule type" value="Genomic_DNA"/>
</dbReference>
<keyword evidence="4" id="KW-1185">Reference proteome</keyword>
<evidence type="ECO:0000313" key="3">
    <source>
        <dbReference type="EMBL" id="KAE9404149.1"/>
    </source>
</evidence>
<dbReference type="Gene3D" id="1.50.10.20">
    <property type="match status" value="1"/>
</dbReference>
<evidence type="ECO:0000313" key="4">
    <source>
        <dbReference type="Proteomes" id="UP000799118"/>
    </source>
</evidence>
<proteinExistence type="predicted"/>
<dbReference type="SUPFAM" id="SSF48208">
    <property type="entry name" value="Six-hairpin glycosidases"/>
    <property type="match status" value="1"/>
</dbReference>
<sequence length="463" mass="48253">MHLRYLLPILFVAKPLAAEFATPSTWEGTNITASTLDRQATIAAAIDVVYANESSNDDFFSILAVYDFRSNTTAYEDAVTAHFSNSTFASNQFVSIALHCLIWTDPIVPTYVNSLMSQCVDAVRAYQAYQDSATLDLAVQAWEYGRTLTISKANIAAGSIPAKTFNITKTCSGVSLVGGTFWQTTDTDTTIFGDSTALFFALSAYLYQATSNSTYLDAAQDSGAFMVDLMNITSAGNGLATVSANDSASCGDTFGAGTFRIDQAGFFLEGLAILPGNTSFGKQDLSVDTLRSNLVNITLTTNKLANADNGIINVGSGLGDQSLVQGLGTLYHTINATGPGDLVTYIGNFLSVQYNTIFTAATILNSNIYAGSWIGPPVEQYDETNQTLALFALVNAAQVTLTTNSTTTGAATGTGTGAGAGNGSGTSTAVPQVTSTSNGAVGLGIDAVLGSVIPLVLISIAIL</sequence>
<evidence type="ECO:0008006" key="5">
    <source>
        <dbReference type="Google" id="ProtNLM"/>
    </source>
</evidence>
<dbReference type="InterPro" id="IPR008928">
    <property type="entry name" value="6-hairpin_glycosidase_sf"/>
</dbReference>
<name>A0A6A4I058_9AGAR</name>
<evidence type="ECO:0000256" key="2">
    <source>
        <dbReference type="SAM" id="SignalP"/>
    </source>
</evidence>